<gene>
    <name evidence="1" type="ORF">TJEJU_3367</name>
</gene>
<proteinExistence type="predicted"/>
<dbReference type="OrthoDB" id="6705767at2"/>
<name>A0A238UCS3_9FLAO</name>
<evidence type="ECO:0000313" key="2">
    <source>
        <dbReference type="Proteomes" id="UP000215214"/>
    </source>
</evidence>
<dbReference type="Proteomes" id="UP000215214">
    <property type="component" value="Chromosome TJEJU"/>
</dbReference>
<protein>
    <submittedName>
        <fullName evidence="1">Uncharacterized protein</fullName>
    </submittedName>
</protein>
<dbReference type="RefSeq" id="WP_095073951.1">
    <property type="nucleotide sequence ID" value="NZ_LT899436.1"/>
</dbReference>
<dbReference type="EMBL" id="LT899436">
    <property type="protein sequence ID" value="SNR17017.1"/>
    <property type="molecule type" value="Genomic_DNA"/>
</dbReference>
<sequence>MGFNIAGIVAKDSFKTIQSIELFFDCSLKYTEDVDFDQASSAFKEEKTIDLLTTEHGTLIFVELGQMYDLSSSKGEIIQFIISEVSDTYYFEKFNDGILERKHISSQGEIVENIGSGIINEDEYLPDLIWEFADEYLKNNFSKNLFDLSFKRYQML</sequence>
<dbReference type="KEGG" id="tje:TJEJU_3367"/>
<keyword evidence="2" id="KW-1185">Reference proteome</keyword>
<evidence type="ECO:0000313" key="1">
    <source>
        <dbReference type="EMBL" id="SNR17017.1"/>
    </source>
</evidence>
<reference evidence="1 2" key="1">
    <citation type="submission" date="2017-07" db="EMBL/GenBank/DDBJ databases">
        <authorList>
            <person name="Sun Z.S."/>
            <person name="Albrecht U."/>
            <person name="Echele G."/>
            <person name="Lee C.C."/>
        </authorList>
    </citation>
    <scope>NUCLEOTIDE SEQUENCE [LARGE SCALE GENOMIC DNA]</scope>
    <source>
        <strain evidence="2">type strain: KCTC 22618</strain>
    </source>
</reference>
<organism evidence="1 2">
    <name type="scientific">Tenacibaculum jejuense</name>
    <dbReference type="NCBI Taxonomy" id="584609"/>
    <lineage>
        <taxon>Bacteria</taxon>
        <taxon>Pseudomonadati</taxon>
        <taxon>Bacteroidota</taxon>
        <taxon>Flavobacteriia</taxon>
        <taxon>Flavobacteriales</taxon>
        <taxon>Flavobacteriaceae</taxon>
        <taxon>Tenacibaculum</taxon>
    </lineage>
</organism>
<dbReference type="AlphaFoldDB" id="A0A238UCS3"/>
<accession>A0A238UCS3</accession>